<dbReference type="STRING" id="1089553.Tph_c24780"/>
<dbReference type="AlphaFoldDB" id="K4LKQ5"/>
<dbReference type="InterPro" id="IPR040506">
    <property type="entry name" value="RACo_linker"/>
</dbReference>
<dbReference type="eggNOG" id="COG2871">
    <property type="taxonomic scope" value="Bacteria"/>
</dbReference>
<evidence type="ECO:0000259" key="1">
    <source>
        <dbReference type="PROSITE" id="PS51085"/>
    </source>
</evidence>
<dbReference type="EMBL" id="CP003732">
    <property type="protein sequence ID" value="AFV12652.1"/>
    <property type="molecule type" value="Genomic_DNA"/>
</dbReference>
<dbReference type="InterPro" id="IPR027980">
    <property type="entry name" value="RACo_C"/>
</dbReference>
<dbReference type="eggNOG" id="COG3894">
    <property type="taxonomic scope" value="Bacteria"/>
</dbReference>
<dbReference type="PANTHER" id="PTHR42895">
    <property type="entry name" value="IRON-SULFUR CLUSTER-BINDING PROTEIN-RELATED"/>
    <property type="match status" value="1"/>
</dbReference>
<evidence type="ECO:0000313" key="3">
    <source>
        <dbReference type="Proteomes" id="UP000000467"/>
    </source>
</evidence>
<dbReference type="CDD" id="cd00207">
    <property type="entry name" value="fer2"/>
    <property type="match status" value="1"/>
</dbReference>
<dbReference type="InterPro" id="IPR052911">
    <property type="entry name" value="Corrinoid_activation_enz"/>
</dbReference>
<name>K4LKQ5_THEPS</name>
<dbReference type="InterPro" id="IPR041414">
    <property type="entry name" value="Raco-like_middle"/>
</dbReference>
<proteinExistence type="predicted"/>
<dbReference type="PROSITE" id="PS51085">
    <property type="entry name" value="2FE2S_FER_2"/>
    <property type="match status" value="1"/>
</dbReference>
<dbReference type="Pfam" id="PF17651">
    <property type="entry name" value="Raco_middle"/>
    <property type="match status" value="1"/>
</dbReference>
<dbReference type="HOGENOM" id="CLU_019091_0_0_9"/>
<dbReference type="KEGG" id="tpz:Tph_c24780"/>
<evidence type="ECO:0000313" key="2">
    <source>
        <dbReference type="EMBL" id="AFV12652.1"/>
    </source>
</evidence>
<dbReference type="InterPro" id="IPR012675">
    <property type="entry name" value="Beta-grasp_dom_sf"/>
</dbReference>
<dbReference type="InterPro" id="IPR001041">
    <property type="entry name" value="2Fe-2S_ferredoxin-type"/>
</dbReference>
<dbReference type="RefSeq" id="WP_015051514.1">
    <property type="nucleotide sequence ID" value="NZ_KI912609.1"/>
</dbReference>
<dbReference type="Gene3D" id="3.10.20.30">
    <property type="match status" value="1"/>
</dbReference>
<dbReference type="Pfam" id="PF14574">
    <property type="entry name" value="RACo_C_ter"/>
    <property type="match status" value="1"/>
</dbReference>
<gene>
    <name evidence="2" type="ordered locus">Tph_c24780</name>
</gene>
<organism evidence="2 3">
    <name type="scientific">Thermacetogenium phaeum (strain ATCC BAA-254 / DSM 26808 / PB)</name>
    <dbReference type="NCBI Taxonomy" id="1089553"/>
    <lineage>
        <taxon>Bacteria</taxon>
        <taxon>Bacillati</taxon>
        <taxon>Bacillota</taxon>
        <taxon>Clostridia</taxon>
        <taxon>Thermoanaerobacterales</taxon>
        <taxon>Thermoanaerobacteraceae</taxon>
        <taxon>Thermacetogenium</taxon>
    </lineage>
</organism>
<dbReference type="Pfam" id="PF17650">
    <property type="entry name" value="RACo_linker"/>
    <property type="match status" value="1"/>
</dbReference>
<dbReference type="InterPro" id="IPR036010">
    <property type="entry name" value="2Fe-2S_ferredoxin-like_sf"/>
</dbReference>
<dbReference type="Pfam" id="PF00111">
    <property type="entry name" value="Fer2"/>
    <property type="match status" value="1"/>
</dbReference>
<keyword evidence="3" id="KW-1185">Reference proteome</keyword>
<accession>K4LKQ5</accession>
<dbReference type="Gene3D" id="3.10.20.880">
    <property type="match status" value="1"/>
</dbReference>
<protein>
    <submittedName>
        <fullName evidence="2">Putative ferredoxin</fullName>
    </submittedName>
</protein>
<dbReference type="PANTHER" id="PTHR42895:SF2">
    <property type="entry name" value="IRON-SULFUR CLUSTER PROTEIN"/>
    <property type="match status" value="1"/>
</dbReference>
<dbReference type="InterPro" id="IPR042259">
    <property type="entry name" value="Raco-like_middle_sf"/>
</dbReference>
<dbReference type="Proteomes" id="UP000000467">
    <property type="component" value="Chromosome"/>
</dbReference>
<dbReference type="GO" id="GO:0051536">
    <property type="term" value="F:iron-sulfur cluster binding"/>
    <property type="evidence" value="ECO:0007669"/>
    <property type="project" value="InterPro"/>
</dbReference>
<dbReference type="SUPFAM" id="SSF54292">
    <property type="entry name" value="2Fe-2S ferredoxin-like"/>
    <property type="match status" value="1"/>
</dbReference>
<reference evidence="2 3" key="1">
    <citation type="journal article" date="2012" name="BMC Genomics">
        <title>Genome-guided analysis of physiological and morphological traits of the fermentative acetate oxidizer Thermacetogenium phaeum.</title>
        <authorList>
            <person name="Oehler D."/>
            <person name="Poehlein A."/>
            <person name="Leimbach A."/>
            <person name="Muller N."/>
            <person name="Daniel R."/>
            <person name="Gottschalk G."/>
            <person name="Schink B."/>
        </authorList>
    </citation>
    <scope>NUCLEOTIDE SEQUENCE [LARGE SCALE GENOMIC DNA]</scope>
    <source>
        <strain evidence="3">ATCC BAA-254 / DSM 26808 / PB</strain>
    </source>
</reference>
<sequence>MKCKVTFYPAMKEVEVPAGTLLKEAIDLAGLDFDFPCGGRGKCGKCRVRVVKGRMEPSEADKTHLDEKEIADGLRLACAAAVEEDVGVELLEVRGHKILIATTERRIDLDPHVQKHCLKAPPPTLEDQRPDWNRLQAVLEEAGGSKDLRISLRALRALPEALRAGGFTCTAVTAGEEVMGIEKGDTTSTLLGIAFDIGTTTVVGYLLDLLTGKVLAVASALNPQTKYGADVISRITYATQEKDGLERLHRAVIEVLNELIEKAASEAKCRKEDVYAASVVGNSCMHHLFLGLNPKHIALSPYVPVTGMEQVVAASELGIEINEAGVIYVLPNIAGFVGADTVGVILATEMDKSEEIKLAIDIGTNGEIVLGTKDRLLACSAAAGPAFEGAQISCGMRGTKGAIDHVEFGEEFSYTTIDGERPKGICGSGLIDAVAGMLKVGIIDYRGRILPPEALVGTPAESFASRVVEQDGGRAFLLAAEDEAADGRPLYITQQDVRELQLAKGAIATGVAVLLDRYGIAPEDVSEVLLAGAFGNYLDRHSACAIGLIPSVLEDRVRPVGNAAGTGAITALLSKGEYRRAARIAASVEYVELGSYPRFMELFGASMSFPTAAPAKA</sequence>
<dbReference type="Gene3D" id="3.30.420.480">
    <property type="entry name" value="Domain of unknown function (DUF4445)"/>
    <property type="match status" value="1"/>
</dbReference>
<feature type="domain" description="2Fe-2S ferredoxin-type" evidence="1">
    <location>
        <begin position="3"/>
        <end position="94"/>
    </location>
</feature>